<proteinExistence type="predicted"/>
<comment type="caution">
    <text evidence="1">The sequence shown here is derived from an EMBL/GenBank/DDBJ whole genome shotgun (WGS) entry which is preliminary data.</text>
</comment>
<reference evidence="2" key="1">
    <citation type="journal article" date="2023" name="Front. Plant Sci.">
        <title>Chromosomal-level genome assembly of Melastoma candidum provides insights into trichome evolution.</title>
        <authorList>
            <person name="Zhong Y."/>
            <person name="Wu W."/>
            <person name="Sun C."/>
            <person name="Zou P."/>
            <person name="Liu Y."/>
            <person name="Dai S."/>
            <person name="Zhou R."/>
        </authorList>
    </citation>
    <scope>NUCLEOTIDE SEQUENCE [LARGE SCALE GENOMIC DNA]</scope>
</reference>
<dbReference type="Proteomes" id="UP001057402">
    <property type="component" value="Chromosome 5"/>
</dbReference>
<organism evidence="1 2">
    <name type="scientific">Melastoma candidum</name>
    <dbReference type="NCBI Taxonomy" id="119954"/>
    <lineage>
        <taxon>Eukaryota</taxon>
        <taxon>Viridiplantae</taxon>
        <taxon>Streptophyta</taxon>
        <taxon>Embryophyta</taxon>
        <taxon>Tracheophyta</taxon>
        <taxon>Spermatophyta</taxon>
        <taxon>Magnoliopsida</taxon>
        <taxon>eudicotyledons</taxon>
        <taxon>Gunneridae</taxon>
        <taxon>Pentapetalae</taxon>
        <taxon>rosids</taxon>
        <taxon>malvids</taxon>
        <taxon>Myrtales</taxon>
        <taxon>Melastomataceae</taxon>
        <taxon>Melastomatoideae</taxon>
        <taxon>Melastomateae</taxon>
        <taxon>Melastoma</taxon>
    </lineage>
</organism>
<evidence type="ECO:0000313" key="2">
    <source>
        <dbReference type="Proteomes" id="UP001057402"/>
    </source>
</evidence>
<gene>
    <name evidence="1" type="ORF">MLD38_016994</name>
</gene>
<accession>A0ACB9QXF5</accession>
<keyword evidence="2" id="KW-1185">Reference proteome</keyword>
<protein>
    <submittedName>
        <fullName evidence="1">Uncharacterized protein</fullName>
    </submittedName>
</protein>
<evidence type="ECO:0000313" key="1">
    <source>
        <dbReference type="EMBL" id="KAI4368437.1"/>
    </source>
</evidence>
<name>A0ACB9QXF5_9MYRT</name>
<dbReference type="EMBL" id="CM042884">
    <property type="protein sequence ID" value="KAI4368437.1"/>
    <property type="molecule type" value="Genomic_DNA"/>
</dbReference>
<sequence length="377" mass="40842">MSTAFSPIPRVHLRTSLSPPHPSPRHFPFARIRASLQESGPSIAVVGVTGAVGQEFLRVLSDRDFPYRSIKMLASKRSAGRSISFQDKDYLIEELTGDSFDGVDVALFSAGGSISKAFGPVAASKGVMVVDNSSAFRMDDGVPLVIPEVNPEALEGLKVGKGKGAIIANPNCSTIICLMAATPLHRHATVKRMVVSTYQAASGAGAAAMEELELQTREVLEGKPPTCNIFKEQYAFNLFSHNAPVLPNGYNEEEMKMVKETRKIWNDSNVKVTATCIRVPVMRAHAESVNLQFQNPLDEDKAKEILKNAPGVVVIDDRAANHFPTPLEVSNKDDVAVGRIRRDVSQDGNYGLDIFVCGDQIRKGAALNAVQIAEMLL</sequence>